<dbReference type="AlphaFoldDB" id="K1RYZ6"/>
<dbReference type="SUPFAM" id="SSF81301">
    <property type="entry name" value="Nucleotidyltransferase"/>
    <property type="match status" value="1"/>
</dbReference>
<keyword evidence="2 8" id="KW-0808">Transferase</keyword>
<evidence type="ECO:0000256" key="5">
    <source>
        <dbReference type="ARBA" id="ARBA00022723"/>
    </source>
</evidence>
<accession>K1RYZ6</accession>
<dbReference type="Pfam" id="PF01743">
    <property type="entry name" value="PolyA_pol"/>
    <property type="match status" value="1"/>
</dbReference>
<dbReference type="GO" id="GO:0008033">
    <property type="term" value="P:tRNA processing"/>
    <property type="evidence" value="ECO:0007669"/>
    <property type="project" value="UniProtKB-KW"/>
</dbReference>
<keyword evidence="5" id="KW-0479">Metal-binding</keyword>
<dbReference type="CDD" id="cd05398">
    <property type="entry name" value="NT_ClassII-CCAase"/>
    <property type="match status" value="1"/>
</dbReference>
<evidence type="ECO:0000256" key="1">
    <source>
        <dbReference type="ARBA" id="ARBA00001946"/>
    </source>
</evidence>
<dbReference type="Gene3D" id="3.30.460.10">
    <property type="entry name" value="Beta Polymerase, domain 2"/>
    <property type="match status" value="1"/>
</dbReference>
<protein>
    <submittedName>
        <fullName evidence="8">tRNA nucleotidyltransferase/poly(A) polymerase family protein</fullName>
    </submittedName>
</protein>
<comment type="caution">
    <text evidence="8">The sequence shown here is derived from an EMBL/GenBank/DDBJ whole genome shotgun (WGS) entry which is preliminary data.</text>
</comment>
<feature type="domain" description="Poly A polymerase head" evidence="7">
    <location>
        <begin position="11"/>
        <end position="120"/>
    </location>
</feature>
<dbReference type="SUPFAM" id="SSF81891">
    <property type="entry name" value="Poly A polymerase C-terminal region-like"/>
    <property type="match status" value="1"/>
</dbReference>
<dbReference type="GO" id="GO:0000049">
    <property type="term" value="F:tRNA binding"/>
    <property type="evidence" value="ECO:0007669"/>
    <property type="project" value="TreeGrafter"/>
</dbReference>
<dbReference type="InterPro" id="IPR050264">
    <property type="entry name" value="Bact_CCA-adding_enz_type3_sf"/>
</dbReference>
<comment type="cofactor">
    <cofactor evidence="1">
        <name>Mg(2+)</name>
        <dbReference type="ChEBI" id="CHEBI:18420"/>
    </cofactor>
</comment>
<dbReference type="GO" id="GO:0046872">
    <property type="term" value="F:metal ion binding"/>
    <property type="evidence" value="ECO:0007669"/>
    <property type="project" value="UniProtKB-KW"/>
</dbReference>
<dbReference type="PANTHER" id="PTHR46173">
    <property type="entry name" value="CCA TRNA NUCLEOTIDYLTRANSFERASE 1, MITOCHONDRIAL"/>
    <property type="match status" value="1"/>
</dbReference>
<sequence>MPWEAVSATTLLGRVPDDWDITTSANPIQVKALFRRTIDTGIQHGTVTVMIGDDGYEVTTYRMDGEYEDHRHPKEVLFTPNLNEDLKRRDFTINAMAYNPRVGIVDLYGGREDLEKKVIRCVGEANERFDEDALRMLRGIRFAGQLQFELEEKTFLAIKEKAPT</sequence>
<keyword evidence="3" id="KW-0819">tRNA processing</keyword>
<proteinExistence type="predicted"/>
<organism evidence="8">
    <name type="scientific">human gut metagenome</name>
    <dbReference type="NCBI Taxonomy" id="408170"/>
    <lineage>
        <taxon>unclassified sequences</taxon>
        <taxon>metagenomes</taxon>
        <taxon>organismal metagenomes</taxon>
    </lineage>
</organism>
<gene>
    <name evidence="8" type="ORF">LEA_17827</name>
</gene>
<dbReference type="GO" id="GO:0016779">
    <property type="term" value="F:nucleotidyltransferase activity"/>
    <property type="evidence" value="ECO:0007669"/>
    <property type="project" value="UniProtKB-KW"/>
</dbReference>
<keyword evidence="6" id="KW-0460">Magnesium</keyword>
<feature type="non-terminal residue" evidence="8">
    <location>
        <position position="164"/>
    </location>
</feature>
<evidence type="ECO:0000259" key="7">
    <source>
        <dbReference type="Pfam" id="PF01743"/>
    </source>
</evidence>
<dbReference type="EMBL" id="AJWY01012217">
    <property type="protein sequence ID" value="EKC50548.1"/>
    <property type="molecule type" value="Genomic_DNA"/>
</dbReference>
<dbReference type="Gene3D" id="1.10.3090.10">
    <property type="entry name" value="cca-adding enzyme, domain 2"/>
    <property type="match status" value="1"/>
</dbReference>
<evidence type="ECO:0000256" key="3">
    <source>
        <dbReference type="ARBA" id="ARBA00022694"/>
    </source>
</evidence>
<dbReference type="InterPro" id="IPR043519">
    <property type="entry name" value="NT_sf"/>
</dbReference>
<evidence type="ECO:0000256" key="4">
    <source>
        <dbReference type="ARBA" id="ARBA00022695"/>
    </source>
</evidence>
<reference evidence="8" key="1">
    <citation type="journal article" date="2013" name="Environ. Microbiol.">
        <title>Microbiota from the distal guts of lean and obese adolescents exhibit partial functional redundancy besides clear differences in community structure.</title>
        <authorList>
            <person name="Ferrer M."/>
            <person name="Ruiz A."/>
            <person name="Lanza F."/>
            <person name="Haange S.B."/>
            <person name="Oberbach A."/>
            <person name="Till H."/>
            <person name="Bargiela R."/>
            <person name="Campoy C."/>
            <person name="Segura M.T."/>
            <person name="Richter M."/>
            <person name="von Bergen M."/>
            <person name="Seifert J."/>
            <person name="Suarez A."/>
        </authorList>
    </citation>
    <scope>NUCLEOTIDE SEQUENCE</scope>
</reference>
<dbReference type="PANTHER" id="PTHR46173:SF1">
    <property type="entry name" value="CCA TRNA NUCLEOTIDYLTRANSFERASE 1, MITOCHONDRIAL"/>
    <property type="match status" value="1"/>
</dbReference>
<name>K1RYZ6_9ZZZZ</name>
<dbReference type="InterPro" id="IPR002646">
    <property type="entry name" value="PolA_pol_head_dom"/>
</dbReference>
<evidence type="ECO:0000313" key="8">
    <source>
        <dbReference type="EMBL" id="EKC50548.1"/>
    </source>
</evidence>
<evidence type="ECO:0000256" key="6">
    <source>
        <dbReference type="ARBA" id="ARBA00022842"/>
    </source>
</evidence>
<evidence type="ECO:0000256" key="2">
    <source>
        <dbReference type="ARBA" id="ARBA00022679"/>
    </source>
</evidence>
<keyword evidence="4" id="KW-0548">Nucleotidyltransferase</keyword>